<keyword evidence="3" id="KW-1185">Reference proteome</keyword>
<dbReference type="Pfam" id="PF01979">
    <property type="entry name" value="Amidohydro_1"/>
    <property type="match status" value="1"/>
</dbReference>
<feature type="domain" description="Amidohydrolase-related" evidence="1">
    <location>
        <begin position="24"/>
        <end position="91"/>
    </location>
</feature>
<dbReference type="InParanoid" id="A0A2J6SR97"/>
<dbReference type="EMBL" id="KZ613887">
    <property type="protein sequence ID" value="PMD53249.1"/>
    <property type="molecule type" value="Genomic_DNA"/>
</dbReference>
<sequence>TFCFGIDLLGLLGIAQTKEFALRAQVLSPKAILQSATINPARKFGLSDFLGQIKANFAADMLILNEHPFDNTSIFDNPENNFLAVIKEGRVFHSLSSKLPQD</sequence>
<dbReference type="AlphaFoldDB" id="A0A2J6SR97"/>
<dbReference type="GO" id="GO:0016810">
    <property type="term" value="F:hydrolase activity, acting on carbon-nitrogen (but not peptide) bonds"/>
    <property type="evidence" value="ECO:0007669"/>
    <property type="project" value="InterPro"/>
</dbReference>
<organism evidence="2 3">
    <name type="scientific">Hyaloscypha bicolor E</name>
    <dbReference type="NCBI Taxonomy" id="1095630"/>
    <lineage>
        <taxon>Eukaryota</taxon>
        <taxon>Fungi</taxon>
        <taxon>Dikarya</taxon>
        <taxon>Ascomycota</taxon>
        <taxon>Pezizomycotina</taxon>
        <taxon>Leotiomycetes</taxon>
        <taxon>Helotiales</taxon>
        <taxon>Hyaloscyphaceae</taxon>
        <taxon>Hyaloscypha</taxon>
        <taxon>Hyaloscypha bicolor</taxon>
    </lineage>
</organism>
<dbReference type="InterPro" id="IPR051781">
    <property type="entry name" value="Metallo-dep_Hydrolase"/>
</dbReference>
<dbReference type="RefSeq" id="XP_024730153.1">
    <property type="nucleotide sequence ID" value="XM_024873472.1"/>
</dbReference>
<dbReference type="SUPFAM" id="SSF51338">
    <property type="entry name" value="Composite domain of metallo-dependent hydrolases"/>
    <property type="match status" value="1"/>
</dbReference>
<dbReference type="STRING" id="1095630.A0A2J6SR97"/>
<dbReference type="Gene3D" id="3.20.20.140">
    <property type="entry name" value="Metal-dependent hydrolases"/>
    <property type="match status" value="1"/>
</dbReference>
<dbReference type="GeneID" id="36581552"/>
<evidence type="ECO:0000313" key="2">
    <source>
        <dbReference type="EMBL" id="PMD53249.1"/>
    </source>
</evidence>
<dbReference type="Proteomes" id="UP000235371">
    <property type="component" value="Unassembled WGS sequence"/>
</dbReference>
<reference evidence="2 3" key="1">
    <citation type="submission" date="2016-04" db="EMBL/GenBank/DDBJ databases">
        <title>A degradative enzymes factory behind the ericoid mycorrhizal symbiosis.</title>
        <authorList>
            <consortium name="DOE Joint Genome Institute"/>
            <person name="Martino E."/>
            <person name="Morin E."/>
            <person name="Grelet G."/>
            <person name="Kuo A."/>
            <person name="Kohler A."/>
            <person name="Daghino S."/>
            <person name="Barry K."/>
            <person name="Choi C."/>
            <person name="Cichocki N."/>
            <person name="Clum A."/>
            <person name="Copeland A."/>
            <person name="Hainaut M."/>
            <person name="Haridas S."/>
            <person name="Labutti K."/>
            <person name="Lindquist E."/>
            <person name="Lipzen A."/>
            <person name="Khouja H.-R."/>
            <person name="Murat C."/>
            <person name="Ohm R."/>
            <person name="Olson A."/>
            <person name="Spatafora J."/>
            <person name="Veneault-Fourrey C."/>
            <person name="Henrissat B."/>
            <person name="Grigoriev I."/>
            <person name="Martin F."/>
            <person name="Perotto S."/>
        </authorList>
    </citation>
    <scope>NUCLEOTIDE SEQUENCE [LARGE SCALE GENOMIC DNA]</scope>
    <source>
        <strain evidence="2 3">E</strain>
    </source>
</reference>
<dbReference type="OrthoDB" id="194468at2759"/>
<name>A0A2J6SR97_9HELO</name>
<proteinExistence type="predicted"/>
<evidence type="ECO:0000259" key="1">
    <source>
        <dbReference type="Pfam" id="PF01979"/>
    </source>
</evidence>
<accession>A0A2J6SR97</accession>
<dbReference type="Gene3D" id="2.30.40.10">
    <property type="entry name" value="Urease, subunit C, domain 1"/>
    <property type="match status" value="1"/>
</dbReference>
<evidence type="ECO:0000313" key="3">
    <source>
        <dbReference type="Proteomes" id="UP000235371"/>
    </source>
</evidence>
<dbReference type="PANTHER" id="PTHR43135:SF3">
    <property type="entry name" value="ALPHA-D-RIBOSE 1-METHYLPHOSPHONATE 5-TRIPHOSPHATE DIPHOSPHATASE"/>
    <property type="match status" value="1"/>
</dbReference>
<feature type="non-terminal residue" evidence="2">
    <location>
        <position position="102"/>
    </location>
</feature>
<protein>
    <recommendedName>
        <fullName evidence="1">Amidohydrolase-related domain-containing protein</fullName>
    </recommendedName>
</protein>
<gene>
    <name evidence="2" type="ORF">K444DRAFT_511663</name>
</gene>
<dbReference type="InterPro" id="IPR011059">
    <property type="entry name" value="Metal-dep_hydrolase_composite"/>
</dbReference>
<dbReference type="PANTHER" id="PTHR43135">
    <property type="entry name" value="ALPHA-D-RIBOSE 1-METHYLPHOSPHONATE 5-TRIPHOSPHATE DIPHOSPHATASE"/>
    <property type="match status" value="1"/>
</dbReference>
<dbReference type="InterPro" id="IPR006680">
    <property type="entry name" value="Amidohydro-rel"/>
</dbReference>
<feature type="non-terminal residue" evidence="2">
    <location>
        <position position="1"/>
    </location>
</feature>